<gene>
    <name evidence="2" type="ORF">A2531_03095</name>
</gene>
<evidence type="ECO:0000313" key="2">
    <source>
        <dbReference type="EMBL" id="OGF40479.1"/>
    </source>
</evidence>
<name>A0A1F5TNU8_9BACT</name>
<dbReference type="EMBL" id="MFGO01000028">
    <property type="protein sequence ID" value="OGF40479.1"/>
    <property type="molecule type" value="Genomic_DNA"/>
</dbReference>
<keyword evidence="1" id="KW-0812">Transmembrane</keyword>
<dbReference type="Proteomes" id="UP000177579">
    <property type="component" value="Unassembled WGS sequence"/>
</dbReference>
<organism evidence="2 3">
    <name type="scientific">Candidatus Falkowbacteria bacterium RIFOXYD2_FULL_34_120</name>
    <dbReference type="NCBI Taxonomy" id="1798007"/>
    <lineage>
        <taxon>Bacteria</taxon>
        <taxon>Candidatus Falkowiibacteriota</taxon>
    </lineage>
</organism>
<reference evidence="2 3" key="1">
    <citation type="journal article" date="2016" name="Nat. Commun.">
        <title>Thousands of microbial genomes shed light on interconnected biogeochemical processes in an aquifer system.</title>
        <authorList>
            <person name="Anantharaman K."/>
            <person name="Brown C.T."/>
            <person name="Hug L.A."/>
            <person name="Sharon I."/>
            <person name="Castelle C.J."/>
            <person name="Probst A.J."/>
            <person name="Thomas B.C."/>
            <person name="Singh A."/>
            <person name="Wilkins M.J."/>
            <person name="Karaoz U."/>
            <person name="Brodie E.L."/>
            <person name="Williams K.H."/>
            <person name="Hubbard S.S."/>
            <person name="Banfield J.F."/>
        </authorList>
    </citation>
    <scope>NUCLEOTIDE SEQUENCE [LARGE SCALE GENOMIC DNA]</scope>
</reference>
<evidence type="ECO:0000313" key="3">
    <source>
        <dbReference type="Proteomes" id="UP000177579"/>
    </source>
</evidence>
<sequence length="83" mass="9572">MGRLERQGLDKGCKYIFIKFNLNFYGKGGKTMFTIFKFIILPAAVIWGVNKLRKKSPTFRAKTDEIVEDGKKIVDETVENLKK</sequence>
<comment type="caution">
    <text evidence="2">The sequence shown here is derived from an EMBL/GenBank/DDBJ whole genome shotgun (WGS) entry which is preliminary data.</text>
</comment>
<keyword evidence="1" id="KW-0472">Membrane</keyword>
<protein>
    <submittedName>
        <fullName evidence="2">Uncharacterized protein</fullName>
    </submittedName>
</protein>
<proteinExistence type="predicted"/>
<feature type="transmembrane region" description="Helical" evidence="1">
    <location>
        <begin position="31"/>
        <end position="50"/>
    </location>
</feature>
<accession>A0A1F5TNU8</accession>
<evidence type="ECO:0000256" key="1">
    <source>
        <dbReference type="SAM" id="Phobius"/>
    </source>
</evidence>
<keyword evidence="1" id="KW-1133">Transmembrane helix</keyword>
<dbReference type="AlphaFoldDB" id="A0A1F5TNU8"/>